<dbReference type="STRING" id="311334.SAMN05421846_101118"/>
<feature type="transmembrane region" description="Helical" evidence="1">
    <location>
        <begin position="152"/>
        <end position="183"/>
    </location>
</feature>
<organism evidence="2 3">
    <name type="scientific">Chryseobacterium taeanense</name>
    <dbReference type="NCBI Taxonomy" id="311334"/>
    <lineage>
        <taxon>Bacteria</taxon>
        <taxon>Pseudomonadati</taxon>
        <taxon>Bacteroidota</taxon>
        <taxon>Flavobacteriia</taxon>
        <taxon>Flavobacteriales</taxon>
        <taxon>Weeksellaceae</taxon>
        <taxon>Chryseobacterium group</taxon>
        <taxon>Chryseobacterium</taxon>
    </lineage>
</organism>
<dbReference type="RefSeq" id="WP_089853186.1">
    <property type="nucleotide sequence ID" value="NZ_FNDW01000001.1"/>
</dbReference>
<feature type="transmembrane region" description="Helical" evidence="1">
    <location>
        <begin position="249"/>
        <end position="269"/>
    </location>
</feature>
<dbReference type="Proteomes" id="UP000198869">
    <property type="component" value="Unassembled WGS sequence"/>
</dbReference>
<dbReference type="OrthoDB" id="1232225at2"/>
<accession>A0A1G8DBM9</accession>
<feature type="transmembrane region" description="Helical" evidence="1">
    <location>
        <begin position="44"/>
        <end position="63"/>
    </location>
</feature>
<reference evidence="3" key="1">
    <citation type="submission" date="2016-10" db="EMBL/GenBank/DDBJ databases">
        <authorList>
            <person name="Varghese N."/>
            <person name="Submissions S."/>
        </authorList>
    </citation>
    <scope>NUCLEOTIDE SEQUENCE [LARGE SCALE GENOMIC DNA]</scope>
    <source>
        <strain evidence="3">DSM 17071</strain>
    </source>
</reference>
<dbReference type="EMBL" id="FNDW01000001">
    <property type="protein sequence ID" value="SDH55075.1"/>
    <property type="molecule type" value="Genomic_DNA"/>
</dbReference>
<feature type="transmembrane region" description="Helical" evidence="1">
    <location>
        <begin position="7"/>
        <end position="24"/>
    </location>
</feature>
<sequence>MLKKNYYPFILSLIFFFIYYAGSFRKIPFADCVGFVFLVEKGDFMSAATATTHFLYINTAILLKNLFNISAIEASRLLVIGSAAATVSVIYASVKTITKTEWISITSAFVFGFSFSFWRNAEIVEVYTYNSLWTSLFFYCIIKSFTEGKKQYIVWGSFCLGISLWIHIQNIMLIPGFLLFIFYFRAEKKYMYSSLLVFTVLFISLFILNVSQGLSFNSPYSSDQGTWVQDSFKKSAIQYAQDLIKSVVYLLYNFNLFTAFGIVGIIALYKSDRKMFFVFFAASLFVYGFATFYAVSDNYVFFIPFNIIFALSIGYGMFSIKKPFVIKISWICLLIPALYFAAFKIAYNTNKGKEFHDFKSYKGGLNYYMLPWMNNNSGILEFTIEKKKAPEPVNWMTYSALEYIKLLKSKGYTEEEIKKL</sequence>
<keyword evidence="1" id="KW-1133">Transmembrane helix</keyword>
<gene>
    <name evidence="2" type="ORF">SAMN05421846_101118</name>
</gene>
<dbReference type="PANTHER" id="PTHR16214:SF3">
    <property type="entry name" value="TRANSMEMBRANE PROTEIN 260"/>
    <property type="match status" value="1"/>
</dbReference>
<dbReference type="PANTHER" id="PTHR16214">
    <property type="entry name" value="TRANSMEMBRANE PROTEIN 260"/>
    <property type="match status" value="1"/>
</dbReference>
<feature type="transmembrane region" description="Helical" evidence="1">
    <location>
        <begin position="190"/>
        <end position="210"/>
    </location>
</feature>
<dbReference type="Pfam" id="PF11028">
    <property type="entry name" value="TMEM260-like"/>
    <property type="match status" value="1"/>
</dbReference>
<keyword evidence="1" id="KW-0472">Membrane</keyword>
<keyword evidence="1" id="KW-0812">Transmembrane</keyword>
<name>A0A1G8DBM9_9FLAO</name>
<dbReference type="InterPro" id="IPR052724">
    <property type="entry name" value="GT117_domain-containing"/>
</dbReference>
<feature type="transmembrane region" description="Helical" evidence="1">
    <location>
        <begin position="301"/>
        <end position="318"/>
    </location>
</feature>
<feature type="transmembrane region" description="Helical" evidence="1">
    <location>
        <begin position="127"/>
        <end position="146"/>
    </location>
</feature>
<evidence type="ECO:0008006" key="4">
    <source>
        <dbReference type="Google" id="ProtNLM"/>
    </source>
</evidence>
<feature type="transmembrane region" description="Helical" evidence="1">
    <location>
        <begin position="75"/>
        <end position="94"/>
    </location>
</feature>
<feature type="transmembrane region" description="Helical" evidence="1">
    <location>
        <begin position="330"/>
        <end position="347"/>
    </location>
</feature>
<dbReference type="AlphaFoldDB" id="A0A1G8DBM9"/>
<proteinExistence type="predicted"/>
<keyword evidence="3" id="KW-1185">Reference proteome</keyword>
<feature type="transmembrane region" description="Helical" evidence="1">
    <location>
        <begin position="276"/>
        <end position="295"/>
    </location>
</feature>
<dbReference type="InterPro" id="IPR021280">
    <property type="entry name" value="TMEM260-like"/>
</dbReference>
<evidence type="ECO:0000313" key="3">
    <source>
        <dbReference type="Proteomes" id="UP000198869"/>
    </source>
</evidence>
<evidence type="ECO:0000313" key="2">
    <source>
        <dbReference type="EMBL" id="SDH55075.1"/>
    </source>
</evidence>
<protein>
    <recommendedName>
        <fullName evidence="4">DUF2723 domain-containing protein</fullName>
    </recommendedName>
</protein>
<feature type="transmembrane region" description="Helical" evidence="1">
    <location>
        <begin position="100"/>
        <end position="118"/>
    </location>
</feature>
<evidence type="ECO:0000256" key="1">
    <source>
        <dbReference type="SAM" id="Phobius"/>
    </source>
</evidence>